<evidence type="ECO:0000259" key="5">
    <source>
        <dbReference type="Pfam" id="PF08281"/>
    </source>
</evidence>
<protein>
    <submittedName>
        <fullName evidence="6">Sigma-70 family RNA polymerase sigma factor</fullName>
    </submittedName>
</protein>
<sequence>MKEDKQIWDDFRKGEDYALSHIYFQYTPFLFCYGRKFSQDEEMIKDVIQDLFFYLISTRESLGTTDNIRFYLMASFRRRLADAIKQKAPLSYSDNEVLKAEIIYSAEHELIDKEELSHREQTVKKALAKLSPKQREILFYKFSCNFDYDQICEIMQIQYDSARKQVSRALKGLKEILVSSDMFVLFLSFFQKDKVMF</sequence>
<dbReference type="NCBIfam" id="TIGR02937">
    <property type="entry name" value="sigma70-ECF"/>
    <property type="match status" value="1"/>
</dbReference>
<dbReference type="SUPFAM" id="SSF88946">
    <property type="entry name" value="Sigma2 domain of RNA polymerase sigma factors"/>
    <property type="match status" value="1"/>
</dbReference>
<comment type="caution">
    <text evidence="6">The sequence shown here is derived from an EMBL/GenBank/DDBJ whole genome shotgun (WGS) entry which is preliminary data.</text>
</comment>
<dbReference type="OrthoDB" id="1121921at2"/>
<organism evidence="6 7">
    <name type="scientific">Maribellus luteus</name>
    <dbReference type="NCBI Taxonomy" id="2305463"/>
    <lineage>
        <taxon>Bacteria</taxon>
        <taxon>Pseudomonadati</taxon>
        <taxon>Bacteroidota</taxon>
        <taxon>Bacteroidia</taxon>
        <taxon>Marinilabiliales</taxon>
        <taxon>Prolixibacteraceae</taxon>
        <taxon>Maribellus</taxon>
    </lineage>
</organism>
<dbReference type="Pfam" id="PF08281">
    <property type="entry name" value="Sigma70_r4_2"/>
    <property type="match status" value="1"/>
</dbReference>
<dbReference type="RefSeq" id="WP_119436932.1">
    <property type="nucleotide sequence ID" value="NZ_QWGR01000003.1"/>
</dbReference>
<reference evidence="6 7" key="1">
    <citation type="submission" date="2018-08" db="EMBL/GenBank/DDBJ databases">
        <title>Pallidiluteibacterium maritimus gen. nov., sp. nov., isolated from coastal sediment.</title>
        <authorList>
            <person name="Zhou L.Y."/>
        </authorList>
    </citation>
    <scope>NUCLEOTIDE SEQUENCE [LARGE SCALE GENOMIC DNA]</scope>
    <source>
        <strain evidence="6 7">XSD2</strain>
    </source>
</reference>
<dbReference type="Gene3D" id="1.10.10.10">
    <property type="entry name" value="Winged helix-like DNA-binding domain superfamily/Winged helix DNA-binding domain"/>
    <property type="match status" value="1"/>
</dbReference>
<proteinExistence type="inferred from homology"/>
<name>A0A399SYI0_9BACT</name>
<evidence type="ECO:0000256" key="4">
    <source>
        <dbReference type="ARBA" id="ARBA00023163"/>
    </source>
</evidence>
<dbReference type="InterPro" id="IPR013324">
    <property type="entry name" value="RNA_pol_sigma_r3/r4-like"/>
</dbReference>
<dbReference type="InterPro" id="IPR013325">
    <property type="entry name" value="RNA_pol_sigma_r2"/>
</dbReference>
<keyword evidence="7" id="KW-1185">Reference proteome</keyword>
<dbReference type="EMBL" id="QWGR01000003">
    <property type="protein sequence ID" value="RIJ49046.1"/>
    <property type="molecule type" value="Genomic_DNA"/>
</dbReference>
<gene>
    <name evidence="6" type="ORF">D1614_05620</name>
</gene>
<dbReference type="InterPro" id="IPR014284">
    <property type="entry name" value="RNA_pol_sigma-70_dom"/>
</dbReference>
<feature type="domain" description="RNA polymerase sigma factor 70 region 4 type 2" evidence="5">
    <location>
        <begin position="123"/>
        <end position="171"/>
    </location>
</feature>
<dbReference type="Proteomes" id="UP000265926">
    <property type="component" value="Unassembled WGS sequence"/>
</dbReference>
<dbReference type="InterPro" id="IPR013249">
    <property type="entry name" value="RNA_pol_sigma70_r4_t2"/>
</dbReference>
<comment type="similarity">
    <text evidence="1">Belongs to the sigma-70 factor family. ECF subfamily.</text>
</comment>
<evidence type="ECO:0000256" key="3">
    <source>
        <dbReference type="ARBA" id="ARBA00023082"/>
    </source>
</evidence>
<dbReference type="GO" id="GO:0016987">
    <property type="term" value="F:sigma factor activity"/>
    <property type="evidence" value="ECO:0007669"/>
    <property type="project" value="UniProtKB-KW"/>
</dbReference>
<dbReference type="AlphaFoldDB" id="A0A399SYI0"/>
<dbReference type="GO" id="GO:0006352">
    <property type="term" value="P:DNA-templated transcription initiation"/>
    <property type="evidence" value="ECO:0007669"/>
    <property type="project" value="InterPro"/>
</dbReference>
<dbReference type="PANTHER" id="PTHR43133">
    <property type="entry name" value="RNA POLYMERASE ECF-TYPE SIGMA FACTO"/>
    <property type="match status" value="1"/>
</dbReference>
<dbReference type="Gene3D" id="1.10.1740.10">
    <property type="match status" value="1"/>
</dbReference>
<evidence type="ECO:0000313" key="7">
    <source>
        <dbReference type="Proteomes" id="UP000265926"/>
    </source>
</evidence>
<dbReference type="InterPro" id="IPR036388">
    <property type="entry name" value="WH-like_DNA-bd_sf"/>
</dbReference>
<dbReference type="SUPFAM" id="SSF88659">
    <property type="entry name" value="Sigma3 and sigma4 domains of RNA polymerase sigma factors"/>
    <property type="match status" value="1"/>
</dbReference>
<keyword evidence="3" id="KW-0731">Sigma factor</keyword>
<keyword evidence="2" id="KW-0805">Transcription regulation</keyword>
<keyword evidence="4" id="KW-0804">Transcription</keyword>
<dbReference type="InterPro" id="IPR039425">
    <property type="entry name" value="RNA_pol_sigma-70-like"/>
</dbReference>
<evidence type="ECO:0000313" key="6">
    <source>
        <dbReference type="EMBL" id="RIJ49046.1"/>
    </source>
</evidence>
<evidence type="ECO:0000256" key="1">
    <source>
        <dbReference type="ARBA" id="ARBA00010641"/>
    </source>
</evidence>
<dbReference type="PANTHER" id="PTHR43133:SF46">
    <property type="entry name" value="RNA POLYMERASE SIGMA-70 FACTOR ECF SUBFAMILY"/>
    <property type="match status" value="1"/>
</dbReference>
<evidence type="ECO:0000256" key="2">
    <source>
        <dbReference type="ARBA" id="ARBA00023015"/>
    </source>
</evidence>
<dbReference type="GO" id="GO:0003677">
    <property type="term" value="F:DNA binding"/>
    <property type="evidence" value="ECO:0007669"/>
    <property type="project" value="InterPro"/>
</dbReference>
<accession>A0A399SYI0</accession>